<organism evidence="1 2">
    <name type="scientific">Campylobacter concisus UNSWCS</name>
    <dbReference type="NCBI Taxonomy" id="1242968"/>
    <lineage>
        <taxon>Bacteria</taxon>
        <taxon>Pseudomonadati</taxon>
        <taxon>Campylobacterota</taxon>
        <taxon>Epsilonproteobacteria</taxon>
        <taxon>Campylobacterales</taxon>
        <taxon>Campylobacteraceae</taxon>
        <taxon>Campylobacter</taxon>
    </lineage>
</organism>
<comment type="caution">
    <text evidence="1">The sequence shown here is derived from an EMBL/GenBank/DDBJ whole genome shotgun (WGS) entry which is preliminary data.</text>
</comment>
<accession>U2GQB6</accession>
<gene>
    <name evidence="1" type="ORF">UNSWCS_375</name>
</gene>
<dbReference type="EMBL" id="ANNG01000009">
    <property type="protein sequence ID" value="ERJ30274.1"/>
    <property type="molecule type" value="Genomic_DNA"/>
</dbReference>
<evidence type="ECO:0000313" key="1">
    <source>
        <dbReference type="EMBL" id="ERJ30274.1"/>
    </source>
</evidence>
<sequence length="47" mass="5556">MLTKFSNSNLKNRNLKARYLALVLNLKEVILSKREFEPFKIALSFKK</sequence>
<reference evidence="1 2" key="1">
    <citation type="journal article" date="2013" name="BMC Genomics">
        <title>Comparative genomics of Campylobacter concisus isolates reveals genetic diversity and provides insights into disease association.</title>
        <authorList>
            <person name="Deshpande N.P."/>
            <person name="Kaakoush N.O."/>
            <person name="Wilkins M.R."/>
            <person name="Mitchell H.M."/>
        </authorList>
    </citation>
    <scope>NUCLEOTIDE SEQUENCE [LARGE SCALE GENOMIC DNA]</scope>
    <source>
        <strain evidence="1 2">UNSWCS</strain>
    </source>
</reference>
<name>U2GQB6_9BACT</name>
<evidence type="ECO:0000313" key="2">
    <source>
        <dbReference type="Proteomes" id="UP000016620"/>
    </source>
</evidence>
<protein>
    <submittedName>
        <fullName evidence="1">Uncharacterized protein</fullName>
    </submittedName>
</protein>
<proteinExistence type="predicted"/>
<dbReference type="PATRIC" id="fig|1242968.3.peg.643"/>
<dbReference type="AlphaFoldDB" id="U2GQB6"/>
<dbReference type="Proteomes" id="UP000016620">
    <property type="component" value="Unassembled WGS sequence"/>
</dbReference>